<dbReference type="AlphaFoldDB" id="A0A0N8GNN9"/>
<reference evidence="1 2" key="1">
    <citation type="submission" date="2015-07" db="EMBL/GenBank/DDBJ databases">
        <title>Draft genome of Bellilinea caldifistulae DSM 17877.</title>
        <authorList>
            <person name="Hemp J."/>
            <person name="Ward L.M."/>
            <person name="Pace L.A."/>
            <person name="Fischer W.W."/>
        </authorList>
    </citation>
    <scope>NUCLEOTIDE SEQUENCE [LARGE SCALE GENOMIC DNA]</scope>
    <source>
        <strain evidence="1 2">GOMI-1</strain>
    </source>
</reference>
<sequence length="188" mass="20516">MPKNSLSLNEFILFVLFATAFALSACTQSKGISELPVNSAVPSQTPVQTSTYRWVEYEEALAKVLLAGAYPSESESEGLCEWSILGHNEQEVYVWALCQVASTASGTASSVPVVIKLSPDGRIEEVVIPRDGTDYGLDIQNLFPSDVQERINNLASYFDVKAAMEHIALRREDRTIPPIIVEAGTPLP</sequence>
<dbReference type="EMBL" id="LGHJ01000003">
    <property type="protein sequence ID" value="KPL78626.1"/>
    <property type="molecule type" value="Genomic_DNA"/>
</dbReference>
<comment type="caution">
    <text evidence="1">The sequence shown here is derived from an EMBL/GenBank/DDBJ whole genome shotgun (WGS) entry which is preliminary data.</text>
</comment>
<evidence type="ECO:0000313" key="1">
    <source>
        <dbReference type="EMBL" id="KPL78626.1"/>
    </source>
</evidence>
<accession>A0A0N8GNN9</accession>
<dbReference type="STRING" id="360411.AC812_00770"/>
<name>A0A0N8GNN9_9CHLR</name>
<evidence type="ECO:0008006" key="3">
    <source>
        <dbReference type="Google" id="ProtNLM"/>
    </source>
</evidence>
<gene>
    <name evidence="1" type="ORF">AC812_00770</name>
</gene>
<dbReference type="PROSITE" id="PS51257">
    <property type="entry name" value="PROKAR_LIPOPROTEIN"/>
    <property type="match status" value="1"/>
</dbReference>
<keyword evidence="2" id="KW-1185">Reference proteome</keyword>
<evidence type="ECO:0000313" key="2">
    <source>
        <dbReference type="Proteomes" id="UP000050514"/>
    </source>
</evidence>
<organism evidence="1 2">
    <name type="scientific">Bellilinea caldifistulae</name>
    <dbReference type="NCBI Taxonomy" id="360411"/>
    <lineage>
        <taxon>Bacteria</taxon>
        <taxon>Bacillati</taxon>
        <taxon>Chloroflexota</taxon>
        <taxon>Anaerolineae</taxon>
        <taxon>Anaerolineales</taxon>
        <taxon>Anaerolineaceae</taxon>
        <taxon>Bellilinea</taxon>
    </lineage>
</organism>
<dbReference type="Proteomes" id="UP000050514">
    <property type="component" value="Unassembled WGS sequence"/>
</dbReference>
<dbReference type="RefSeq" id="WP_061913361.1">
    <property type="nucleotide sequence ID" value="NZ_DF967971.1"/>
</dbReference>
<protein>
    <recommendedName>
        <fullName evidence="3">Lipoprotein</fullName>
    </recommendedName>
</protein>
<proteinExistence type="predicted"/>